<evidence type="ECO:0000313" key="1">
    <source>
        <dbReference type="EMBL" id="RDX70149.1"/>
    </source>
</evidence>
<dbReference type="Proteomes" id="UP000257109">
    <property type="component" value="Unassembled WGS sequence"/>
</dbReference>
<proteinExistence type="predicted"/>
<evidence type="ECO:0000313" key="2">
    <source>
        <dbReference type="Proteomes" id="UP000257109"/>
    </source>
</evidence>
<comment type="caution">
    <text evidence="1">The sequence shown here is derived from an EMBL/GenBank/DDBJ whole genome shotgun (WGS) entry which is preliminary data.</text>
</comment>
<keyword evidence="2" id="KW-1185">Reference proteome</keyword>
<dbReference type="AlphaFoldDB" id="A0A371EW05"/>
<gene>
    <name evidence="1" type="ORF">CR513_50642</name>
</gene>
<reference evidence="1" key="1">
    <citation type="submission" date="2018-05" db="EMBL/GenBank/DDBJ databases">
        <title>Draft genome of Mucuna pruriens seed.</title>
        <authorList>
            <person name="Nnadi N.E."/>
            <person name="Vos R."/>
            <person name="Hasami M.H."/>
            <person name="Devisetty U.K."/>
            <person name="Aguiy J.C."/>
        </authorList>
    </citation>
    <scope>NUCLEOTIDE SEQUENCE [LARGE SCALE GENOMIC DNA]</scope>
    <source>
        <strain evidence="1">JCA_2017</strain>
    </source>
</reference>
<feature type="non-terminal residue" evidence="1">
    <location>
        <position position="1"/>
    </location>
</feature>
<sequence>MYTQSVWGSNGTFALSTLVKCMKCDKLSHYTSKTTLREIVTFPKRNNIVLEGTIGRAFTLSGVEAFYFRNCVEGTCLICIPRWKCLY</sequence>
<protein>
    <submittedName>
        <fullName evidence="1">Uncharacterized protein</fullName>
    </submittedName>
</protein>
<dbReference type="EMBL" id="QJKJ01011820">
    <property type="protein sequence ID" value="RDX70149.1"/>
    <property type="molecule type" value="Genomic_DNA"/>
</dbReference>
<name>A0A371EW05_MUCPR</name>
<organism evidence="1 2">
    <name type="scientific">Mucuna pruriens</name>
    <name type="common">Velvet bean</name>
    <name type="synonym">Dolichos pruriens</name>
    <dbReference type="NCBI Taxonomy" id="157652"/>
    <lineage>
        <taxon>Eukaryota</taxon>
        <taxon>Viridiplantae</taxon>
        <taxon>Streptophyta</taxon>
        <taxon>Embryophyta</taxon>
        <taxon>Tracheophyta</taxon>
        <taxon>Spermatophyta</taxon>
        <taxon>Magnoliopsida</taxon>
        <taxon>eudicotyledons</taxon>
        <taxon>Gunneridae</taxon>
        <taxon>Pentapetalae</taxon>
        <taxon>rosids</taxon>
        <taxon>fabids</taxon>
        <taxon>Fabales</taxon>
        <taxon>Fabaceae</taxon>
        <taxon>Papilionoideae</taxon>
        <taxon>50 kb inversion clade</taxon>
        <taxon>NPAAA clade</taxon>
        <taxon>indigoferoid/millettioid clade</taxon>
        <taxon>Phaseoleae</taxon>
        <taxon>Mucuna</taxon>
    </lineage>
</organism>
<accession>A0A371EW05</accession>